<evidence type="ECO:0000313" key="1">
    <source>
        <dbReference type="EMBL" id="MBB3138741.1"/>
    </source>
</evidence>
<dbReference type="Proteomes" id="UP000518315">
    <property type="component" value="Unassembled WGS sequence"/>
</dbReference>
<dbReference type="Proteomes" id="UP000277279">
    <property type="component" value="Unassembled WGS sequence"/>
</dbReference>
<evidence type="ECO:0000313" key="4">
    <source>
        <dbReference type="Proteomes" id="UP000518315"/>
    </source>
</evidence>
<organism evidence="2 3">
    <name type="scientific">Rhizobium pisi</name>
    <dbReference type="NCBI Taxonomy" id="574561"/>
    <lineage>
        <taxon>Bacteria</taxon>
        <taxon>Pseudomonadati</taxon>
        <taxon>Pseudomonadota</taxon>
        <taxon>Alphaproteobacteria</taxon>
        <taxon>Hyphomicrobiales</taxon>
        <taxon>Rhizobiaceae</taxon>
        <taxon>Rhizobium/Agrobacterium group</taxon>
        <taxon>Rhizobium</taxon>
    </lineage>
</organism>
<dbReference type="EMBL" id="RJJT01000033">
    <property type="protein sequence ID" value="RSB61773.1"/>
    <property type="molecule type" value="Genomic_DNA"/>
</dbReference>
<dbReference type="EMBL" id="JACHXH010000037">
    <property type="protein sequence ID" value="MBB3138741.1"/>
    <property type="molecule type" value="Genomic_DNA"/>
</dbReference>
<evidence type="ECO:0000313" key="2">
    <source>
        <dbReference type="EMBL" id="RSB61773.1"/>
    </source>
</evidence>
<reference evidence="1 4" key="2">
    <citation type="submission" date="2020-08" db="EMBL/GenBank/DDBJ databases">
        <title>Genomic Encyclopedia of Type Strains, Phase III (KMG-III): the genomes of soil and plant-associated and newly described type strains.</title>
        <authorList>
            <person name="Whitman W."/>
        </authorList>
    </citation>
    <scope>NUCLEOTIDE SEQUENCE [LARGE SCALE GENOMIC DNA]</scope>
    <source>
        <strain evidence="1 4">CECT 4113</strain>
    </source>
</reference>
<sequence length="223" mass="23375">MSTLLTINVKNYEPQAQGFFFFQQPAIYTGGGQVYSNSLFSQTLANYDSGGSILTFQVNLQYYAGIQQANTPPSIGSASGYASASRAVDLAPASGGSGKPNDWTTATVSPLGLSAPVYGEGVQPGAFRITTPSFTSPPYYNVGSAVDVNGGIVLSNFVQANPLGNTDCQPILKYYVQTGSYTPGSVMDFTQSSVTAAIADFTGGYTVCNVTLNANGTWTVQRQ</sequence>
<keyword evidence="4" id="KW-1185">Reference proteome</keyword>
<dbReference type="RefSeq" id="WP_125850410.1">
    <property type="nucleotide sequence ID" value="NZ_JACHXH010000037.1"/>
</dbReference>
<protein>
    <submittedName>
        <fullName evidence="2">Uncharacterized protein</fullName>
    </submittedName>
</protein>
<dbReference type="AlphaFoldDB" id="A0A3R9GTV7"/>
<name>A0A3R9GTV7_9HYPH</name>
<reference evidence="2 3" key="1">
    <citation type="submission" date="2018-11" db="EMBL/GenBank/DDBJ databases">
        <authorList>
            <person name="Huo Y."/>
        </authorList>
    </citation>
    <scope>NUCLEOTIDE SEQUENCE [LARGE SCALE GENOMIC DNA]</scope>
    <source>
        <strain evidence="2 3">DSM 30132</strain>
    </source>
</reference>
<comment type="caution">
    <text evidence="2">The sequence shown here is derived from an EMBL/GenBank/DDBJ whole genome shotgun (WGS) entry which is preliminary data.</text>
</comment>
<evidence type="ECO:0000313" key="3">
    <source>
        <dbReference type="Proteomes" id="UP000277279"/>
    </source>
</evidence>
<proteinExistence type="predicted"/>
<accession>A0A3R9GTV7</accession>
<dbReference type="OrthoDB" id="1437448at2"/>
<gene>
    <name evidence="2" type="ORF">EFD55_30375</name>
    <name evidence="1" type="ORF">FHS26_006520</name>
</gene>